<protein>
    <recommendedName>
        <fullName evidence="2">DUF7704 domain-containing protein</fullName>
    </recommendedName>
</protein>
<dbReference type="InterPro" id="IPR056121">
    <property type="entry name" value="DUF7704"/>
</dbReference>
<keyword evidence="1" id="KW-0812">Transmembrane</keyword>
<keyword evidence="1" id="KW-1133">Transmembrane helix</keyword>
<dbReference type="OrthoDB" id="5313995at2759"/>
<feature type="transmembrane region" description="Helical" evidence="1">
    <location>
        <begin position="94"/>
        <end position="118"/>
    </location>
</feature>
<dbReference type="PANTHER" id="PTHR37019">
    <property type="entry name" value="CHROMOSOME 1, WHOLE GENOME SHOTGUN SEQUENCE"/>
    <property type="match status" value="1"/>
</dbReference>
<dbReference type="Proteomes" id="UP000240883">
    <property type="component" value="Unassembled WGS sequence"/>
</dbReference>
<evidence type="ECO:0000259" key="2">
    <source>
        <dbReference type="Pfam" id="PF24803"/>
    </source>
</evidence>
<dbReference type="PANTHER" id="PTHR37019:SF1">
    <property type="entry name" value="EXPERA DOMAIN-CONTAINING PROTEIN"/>
    <property type="match status" value="1"/>
</dbReference>
<keyword evidence="1" id="KW-0472">Membrane</keyword>
<gene>
    <name evidence="3" type="ORF">BS50DRAFT_572719</name>
</gene>
<evidence type="ECO:0000313" key="4">
    <source>
        <dbReference type="Proteomes" id="UP000240883"/>
    </source>
</evidence>
<feature type="transmembrane region" description="Helical" evidence="1">
    <location>
        <begin position="130"/>
        <end position="150"/>
    </location>
</feature>
<name>A0A2T2NQK4_CORCC</name>
<dbReference type="AlphaFoldDB" id="A0A2T2NQK4"/>
<feature type="transmembrane region" description="Helical" evidence="1">
    <location>
        <begin position="12"/>
        <end position="33"/>
    </location>
</feature>
<keyword evidence="4" id="KW-1185">Reference proteome</keyword>
<organism evidence="3 4">
    <name type="scientific">Corynespora cassiicola Philippines</name>
    <dbReference type="NCBI Taxonomy" id="1448308"/>
    <lineage>
        <taxon>Eukaryota</taxon>
        <taxon>Fungi</taxon>
        <taxon>Dikarya</taxon>
        <taxon>Ascomycota</taxon>
        <taxon>Pezizomycotina</taxon>
        <taxon>Dothideomycetes</taxon>
        <taxon>Pleosporomycetidae</taxon>
        <taxon>Pleosporales</taxon>
        <taxon>Corynesporascaceae</taxon>
        <taxon>Corynespora</taxon>
    </lineage>
</organism>
<dbReference type="Pfam" id="PF24803">
    <property type="entry name" value="DUF7704"/>
    <property type="match status" value="1"/>
</dbReference>
<accession>A0A2T2NQK4</accession>
<proteinExistence type="predicted"/>
<sequence>MTHPPASPTLPALYRLVFLYIEPLSTFAGAVYAHCLQQTYLAQTHPASAPAPGQSVPIASQIVLSQLANLYLLLCISEALVLRSTADRKVWNTFLFGLFVADLGHLYAVRPAGAWVYWRFWDWNATDGGNVGFVYFLIVTRLLFFAGVGIPNGAKTLKTT</sequence>
<feature type="domain" description="DUF7704" evidence="2">
    <location>
        <begin position="9"/>
        <end position="148"/>
    </location>
</feature>
<evidence type="ECO:0000256" key="1">
    <source>
        <dbReference type="SAM" id="Phobius"/>
    </source>
</evidence>
<dbReference type="EMBL" id="KZ678134">
    <property type="protein sequence ID" value="PSN67670.1"/>
    <property type="molecule type" value="Genomic_DNA"/>
</dbReference>
<evidence type="ECO:0000313" key="3">
    <source>
        <dbReference type="EMBL" id="PSN67670.1"/>
    </source>
</evidence>
<reference evidence="3 4" key="1">
    <citation type="journal article" date="2018" name="Front. Microbiol.">
        <title>Genome-Wide Analysis of Corynespora cassiicola Leaf Fall Disease Putative Effectors.</title>
        <authorList>
            <person name="Lopez D."/>
            <person name="Ribeiro S."/>
            <person name="Label P."/>
            <person name="Fumanal B."/>
            <person name="Venisse J.S."/>
            <person name="Kohler A."/>
            <person name="de Oliveira R.R."/>
            <person name="Labutti K."/>
            <person name="Lipzen A."/>
            <person name="Lail K."/>
            <person name="Bauer D."/>
            <person name="Ohm R.A."/>
            <person name="Barry K.W."/>
            <person name="Spatafora J."/>
            <person name="Grigoriev I.V."/>
            <person name="Martin F.M."/>
            <person name="Pujade-Renaud V."/>
        </authorList>
    </citation>
    <scope>NUCLEOTIDE SEQUENCE [LARGE SCALE GENOMIC DNA]</scope>
    <source>
        <strain evidence="3 4">Philippines</strain>
    </source>
</reference>
<feature type="transmembrane region" description="Helical" evidence="1">
    <location>
        <begin position="58"/>
        <end position="82"/>
    </location>
</feature>